<sequence>MIATVEGAGCSPDPITLTDHIVPTEILTYILEEGYQDSDDLERMRFVLRAASVSRTWRTTALNTSALWSTVVITRLRAPPLTVLTTLLERSRQSQLDIFVDWHYPGAGAGLVYIKDAMQILRQHMQQWKSVDITWDVYGTDELEDTFAPLLTGSADALRNLCLCCSCYFVWPEDLERFDFTKGFSAPNLRSMVLDGLPSAMDLGRLTWKESGDGERNWIYESMDFMRMLGPLRDLRHLMLDKVDIEGVRNELTENDEALICLPALETLTFCDTNFETIGDMLSVVTAPNLCDLTIHNLEHEGQTVSFHAFWQQPRRFPLLRTLYLEVNIAGLDIDELIELWRPFRFFRSARIIHTFARDSNDFSMDDVLEALSHAQEDGGWLFPFLTSLAIYSTSDIVTDGLRRLVENRRETETEVPDAGVMGLQMLKIYAPATIDPTDSDYLGQKLRHFDWIQGKPPSGCDKQHLSTASWALQLVCIVPWYRLRQMLMLSRMLTTRHDHLELVACGIDGFNMVVLASNQ</sequence>
<proteinExistence type="predicted"/>
<dbReference type="EMBL" id="JADOXO010000122">
    <property type="protein sequence ID" value="KAF9812791.1"/>
    <property type="molecule type" value="Genomic_DNA"/>
</dbReference>
<protein>
    <recommendedName>
        <fullName evidence="3">F-box domain-containing protein</fullName>
    </recommendedName>
</protein>
<reference evidence="1" key="2">
    <citation type="journal article" name="Front. Microbiol.">
        <title>Degradative Capacity of Two Strains of Rhodonia placenta: From Phenotype to Genotype.</title>
        <authorList>
            <person name="Kolle M."/>
            <person name="Horta M.A.C."/>
            <person name="Nowrousian M."/>
            <person name="Ohm R.A."/>
            <person name="Benz J.P."/>
            <person name="Pilgard A."/>
        </authorList>
    </citation>
    <scope>NUCLEOTIDE SEQUENCE</scope>
    <source>
        <strain evidence="1">FPRL280</strain>
    </source>
</reference>
<reference evidence="1" key="1">
    <citation type="submission" date="2020-11" db="EMBL/GenBank/DDBJ databases">
        <authorList>
            <person name="Koelle M."/>
            <person name="Horta M.A.C."/>
            <person name="Nowrousian M."/>
            <person name="Ohm R.A."/>
            <person name="Benz P."/>
            <person name="Pilgard A."/>
        </authorList>
    </citation>
    <scope>NUCLEOTIDE SEQUENCE</scope>
    <source>
        <strain evidence="1">FPRL280</strain>
    </source>
</reference>
<dbReference type="AlphaFoldDB" id="A0A8H7P0W1"/>
<organism evidence="1 2">
    <name type="scientific">Rhodonia placenta</name>
    <dbReference type="NCBI Taxonomy" id="104341"/>
    <lineage>
        <taxon>Eukaryota</taxon>
        <taxon>Fungi</taxon>
        <taxon>Dikarya</taxon>
        <taxon>Basidiomycota</taxon>
        <taxon>Agaricomycotina</taxon>
        <taxon>Agaricomycetes</taxon>
        <taxon>Polyporales</taxon>
        <taxon>Adustoporiaceae</taxon>
        <taxon>Rhodonia</taxon>
    </lineage>
</organism>
<evidence type="ECO:0000313" key="1">
    <source>
        <dbReference type="EMBL" id="KAF9812791.1"/>
    </source>
</evidence>
<gene>
    <name evidence="1" type="ORF">IEO21_05994</name>
</gene>
<dbReference type="Gene3D" id="3.80.10.10">
    <property type="entry name" value="Ribonuclease Inhibitor"/>
    <property type="match status" value="1"/>
</dbReference>
<comment type="caution">
    <text evidence="1">The sequence shown here is derived from an EMBL/GenBank/DDBJ whole genome shotgun (WGS) entry which is preliminary data.</text>
</comment>
<dbReference type="InterPro" id="IPR032675">
    <property type="entry name" value="LRR_dom_sf"/>
</dbReference>
<dbReference type="Proteomes" id="UP000639403">
    <property type="component" value="Unassembled WGS sequence"/>
</dbReference>
<dbReference type="SUPFAM" id="SSF52047">
    <property type="entry name" value="RNI-like"/>
    <property type="match status" value="1"/>
</dbReference>
<accession>A0A8H7P0W1</accession>
<name>A0A8H7P0W1_9APHY</name>
<evidence type="ECO:0000313" key="2">
    <source>
        <dbReference type="Proteomes" id="UP000639403"/>
    </source>
</evidence>
<evidence type="ECO:0008006" key="3">
    <source>
        <dbReference type="Google" id="ProtNLM"/>
    </source>
</evidence>